<evidence type="ECO:0000313" key="6">
    <source>
        <dbReference type="Proteomes" id="UP000216498"/>
    </source>
</evidence>
<dbReference type="InterPro" id="IPR000843">
    <property type="entry name" value="HTH_LacI"/>
</dbReference>
<evidence type="ECO:0000256" key="1">
    <source>
        <dbReference type="ARBA" id="ARBA00023015"/>
    </source>
</evidence>
<protein>
    <submittedName>
        <fullName evidence="5">Transcriptional regulator</fullName>
    </submittedName>
</protein>
<dbReference type="InterPro" id="IPR046335">
    <property type="entry name" value="LacI/GalR-like_sensor"/>
</dbReference>
<keyword evidence="1" id="KW-0805">Transcription regulation</keyword>
<sequence length="345" mass="39304">MATIKDIALRSDVSASTVSRVLNNDETLSVAVETRERILRVAESLKYKTVNKRKKEQQAVSENSLKIGILLCNSLEEEVSDPYFLSIRQGIENECVARGISATELYRMNNRNNDQFSGEKDGLIIVGKLNEEIIDNFNTENIIYIDHSPDEEKYDSVVIDFERATNKVLNHFFENGYKRIGYIGGIQTEYYAHEQRRLEDLRHTTFENRMKQEGLYREDDIYSGDFTVTQGYELMKKALERESLPEAFFIASDPMTIGALRALQEAEVSVPEEVAIVGFDDIEMAKYASTPLTTVKVHTQEMGRIGVRMLLDRINGRTVPLKITCPTEIVVRESCGKHLKEIEIG</sequence>
<dbReference type="Pfam" id="PF00356">
    <property type="entry name" value="LacI"/>
    <property type="match status" value="1"/>
</dbReference>
<dbReference type="CDD" id="cd01392">
    <property type="entry name" value="HTH_LacI"/>
    <property type="match status" value="1"/>
</dbReference>
<keyword evidence="6" id="KW-1185">Reference proteome</keyword>
<dbReference type="GO" id="GO:0003700">
    <property type="term" value="F:DNA-binding transcription factor activity"/>
    <property type="evidence" value="ECO:0007669"/>
    <property type="project" value="TreeGrafter"/>
</dbReference>
<dbReference type="SUPFAM" id="SSF53822">
    <property type="entry name" value="Periplasmic binding protein-like I"/>
    <property type="match status" value="1"/>
</dbReference>
<dbReference type="SMART" id="SM00354">
    <property type="entry name" value="HTH_LACI"/>
    <property type="match status" value="1"/>
</dbReference>
<comment type="caution">
    <text evidence="5">The sequence shown here is derived from an EMBL/GenBank/DDBJ whole genome shotgun (WGS) entry which is preliminary data.</text>
</comment>
<dbReference type="RefSeq" id="WP_094886019.1">
    <property type="nucleotide sequence ID" value="NZ_NPMS01000005.1"/>
</dbReference>
<dbReference type="PROSITE" id="PS50932">
    <property type="entry name" value="HTH_LACI_2"/>
    <property type="match status" value="1"/>
</dbReference>
<dbReference type="PANTHER" id="PTHR30146:SF149">
    <property type="entry name" value="HTH-TYPE TRANSCRIPTIONAL REGULATOR EBGR"/>
    <property type="match status" value="1"/>
</dbReference>
<evidence type="ECO:0000313" key="5">
    <source>
        <dbReference type="EMBL" id="OZU88280.1"/>
    </source>
</evidence>
<organism evidence="5 6">
    <name type="scientific">Virgibacillus indicus</name>
    <dbReference type="NCBI Taxonomy" id="2024554"/>
    <lineage>
        <taxon>Bacteria</taxon>
        <taxon>Bacillati</taxon>
        <taxon>Bacillota</taxon>
        <taxon>Bacilli</taxon>
        <taxon>Bacillales</taxon>
        <taxon>Bacillaceae</taxon>
        <taxon>Virgibacillus</taxon>
    </lineage>
</organism>
<dbReference type="GO" id="GO:0000976">
    <property type="term" value="F:transcription cis-regulatory region binding"/>
    <property type="evidence" value="ECO:0007669"/>
    <property type="project" value="TreeGrafter"/>
</dbReference>
<dbReference type="CDD" id="cd01544">
    <property type="entry name" value="PBP1_GalR"/>
    <property type="match status" value="1"/>
</dbReference>
<dbReference type="Gene3D" id="1.10.260.40">
    <property type="entry name" value="lambda repressor-like DNA-binding domains"/>
    <property type="match status" value="1"/>
</dbReference>
<dbReference type="Gene3D" id="3.40.50.2300">
    <property type="match status" value="2"/>
</dbReference>
<evidence type="ECO:0000256" key="3">
    <source>
        <dbReference type="ARBA" id="ARBA00023163"/>
    </source>
</evidence>
<dbReference type="PANTHER" id="PTHR30146">
    <property type="entry name" value="LACI-RELATED TRANSCRIPTIONAL REPRESSOR"/>
    <property type="match status" value="1"/>
</dbReference>
<name>A0A265N8C3_9BACI</name>
<dbReference type="AlphaFoldDB" id="A0A265N8C3"/>
<proteinExistence type="predicted"/>
<keyword evidence="2" id="KW-0238">DNA-binding</keyword>
<dbReference type="InterPro" id="IPR010982">
    <property type="entry name" value="Lambda_DNA-bd_dom_sf"/>
</dbReference>
<dbReference type="PROSITE" id="PS00356">
    <property type="entry name" value="HTH_LACI_1"/>
    <property type="match status" value="1"/>
</dbReference>
<dbReference type="SUPFAM" id="SSF47413">
    <property type="entry name" value="lambda repressor-like DNA-binding domains"/>
    <property type="match status" value="1"/>
</dbReference>
<dbReference type="EMBL" id="NPMS01000005">
    <property type="protein sequence ID" value="OZU88280.1"/>
    <property type="molecule type" value="Genomic_DNA"/>
</dbReference>
<keyword evidence="3" id="KW-0804">Transcription</keyword>
<evidence type="ECO:0000256" key="2">
    <source>
        <dbReference type="ARBA" id="ARBA00023125"/>
    </source>
</evidence>
<dbReference type="InterPro" id="IPR028082">
    <property type="entry name" value="Peripla_BP_I"/>
</dbReference>
<accession>A0A265N8C3</accession>
<dbReference type="Proteomes" id="UP000216498">
    <property type="component" value="Unassembled WGS sequence"/>
</dbReference>
<evidence type="ECO:0000259" key="4">
    <source>
        <dbReference type="PROSITE" id="PS50932"/>
    </source>
</evidence>
<feature type="domain" description="HTH lacI-type" evidence="4">
    <location>
        <begin position="2"/>
        <end position="48"/>
    </location>
</feature>
<dbReference type="OrthoDB" id="9784962at2"/>
<reference evidence="5 6" key="1">
    <citation type="submission" date="2017-08" db="EMBL/GenBank/DDBJ databases">
        <title>Virgibacillus indicus sp. nov. and Virgibacillus profoundi sp. nov, two moderately halophilic bacteria isolated from marine sediment by using the Microfluidic Streak Plate.</title>
        <authorList>
            <person name="Xu B."/>
            <person name="Hu B."/>
            <person name="Wang J."/>
            <person name="Zhu Y."/>
            <person name="Huang L."/>
            <person name="Du W."/>
            <person name="Huang Y."/>
        </authorList>
    </citation>
    <scope>NUCLEOTIDE SEQUENCE [LARGE SCALE GENOMIC DNA]</scope>
    <source>
        <strain evidence="5 6">IO3-P2-C2</strain>
    </source>
</reference>
<dbReference type="Pfam" id="PF13377">
    <property type="entry name" value="Peripla_BP_3"/>
    <property type="match status" value="1"/>
</dbReference>
<gene>
    <name evidence="5" type="ORF">CIL03_11540</name>
</gene>